<accession>A0AAN8EHF2</accession>
<name>A0AAN8EHF2_9EURO</name>
<dbReference type="Proteomes" id="UP001316803">
    <property type="component" value="Unassembled WGS sequence"/>
</dbReference>
<gene>
    <name evidence="1" type="ORF">OHC33_003249</name>
</gene>
<reference evidence="1 2" key="1">
    <citation type="submission" date="2022-12" db="EMBL/GenBank/DDBJ databases">
        <title>Genomic features and morphological characterization of a novel Knufia sp. strain isolated from spacecraft assembly facility.</title>
        <authorList>
            <person name="Teixeira M."/>
            <person name="Chander A.M."/>
            <person name="Stajich J.E."/>
            <person name="Venkateswaran K."/>
        </authorList>
    </citation>
    <scope>NUCLEOTIDE SEQUENCE [LARGE SCALE GENOMIC DNA]</scope>
    <source>
        <strain evidence="1 2">FJI-L2-BK-P2</strain>
    </source>
</reference>
<protein>
    <submittedName>
        <fullName evidence="1">Uncharacterized protein</fullName>
    </submittedName>
</protein>
<organism evidence="1 2">
    <name type="scientific">Knufia fluminis</name>
    <dbReference type="NCBI Taxonomy" id="191047"/>
    <lineage>
        <taxon>Eukaryota</taxon>
        <taxon>Fungi</taxon>
        <taxon>Dikarya</taxon>
        <taxon>Ascomycota</taxon>
        <taxon>Pezizomycotina</taxon>
        <taxon>Eurotiomycetes</taxon>
        <taxon>Chaetothyriomycetidae</taxon>
        <taxon>Chaetothyriales</taxon>
        <taxon>Trichomeriaceae</taxon>
        <taxon>Knufia</taxon>
    </lineage>
</organism>
<dbReference type="EMBL" id="JAKLMC020000006">
    <property type="protein sequence ID" value="KAK5955608.1"/>
    <property type="molecule type" value="Genomic_DNA"/>
</dbReference>
<dbReference type="AlphaFoldDB" id="A0AAN8EHF2"/>
<comment type="caution">
    <text evidence="1">The sequence shown here is derived from an EMBL/GenBank/DDBJ whole genome shotgun (WGS) entry which is preliminary data.</text>
</comment>
<keyword evidence="2" id="KW-1185">Reference proteome</keyword>
<proteinExistence type="predicted"/>
<evidence type="ECO:0000313" key="2">
    <source>
        <dbReference type="Proteomes" id="UP001316803"/>
    </source>
</evidence>
<sequence>MVRLVDQSGNVTQPVDDNQVFVVTDVHVADYYLTINLVSPITFKILGSYIQGLPTRVSVHVCRTCARTGLTLRCNGQIDVDKLVLCPDHGGSALKGSFITLRYVKDPNSRYTKACAALAWFDTVLHSCIKGSLNEDHGDKVVTFQRSTQADGSPCRVMLEKERVSSKTRKIQLADGSIMEKPVSFYEPSLSTRIRRTFGSQHLIHYTYGHARGCFQSSSPDILFQKDNPEYPSIAKSLHFRLCNRIWISLEELTIGLPEHKKTCQYPFNTVESILMFESEIVGNPSNSKCLCILAFCGQADEETKKLVGDLFGLTKFIPMHDELMWLTCQ</sequence>
<evidence type="ECO:0000313" key="1">
    <source>
        <dbReference type="EMBL" id="KAK5955608.1"/>
    </source>
</evidence>